<dbReference type="RefSeq" id="WP_013497788.1">
    <property type="nucleotide sequence ID" value="NC_014833.1"/>
</dbReference>
<name>E6UCK5_RUMA7</name>
<dbReference type="PROSITE" id="PS00409">
    <property type="entry name" value="PROKAR_NTER_METHYL"/>
    <property type="match status" value="1"/>
</dbReference>
<dbReference type="NCBIfam" id="TIGR02532">
    <property type="entry name" value="IV_pilin_GFxxxE"/>
    <property type="match status" value="1"/>
</dbReference>
<feature type="transmembrane region" description="Helical" evidence="1">
    <location>
        <begin position="20"/>
        <end position="41"/>
    </location>
</feature>
<dbReference type="STRING" id="697329.Rumal_1084"/>
<keyword evidence="1" id="KW-1133">Transmembrane helix</keyword>
<evidence type="ECO:0000313" key="3">
    <source>
        <dbReference type="Proteomes" id="UP000006919"/>
    </source>
</evidence>
<reference evidence="2 3" key="1">
    <citation type="journal article" date="2011" name="J. Bacteriol.">
        <title>Complete genome of the cellulolytic ruminal bacterium Ruminococcus albus 7.</title>
        <authorList>
            <person name="Suen G."/>
            <person name="Stevenson D.M."/>
            <person name="Bruce D.C."/>
            <person name="Chertkov O."/>
            <person name="Copeland A."/>
            <person name="Cheng J.F."/>
            <person name="Detter C."/>
            <person name="Detter J.C."/>
            <person name="Goodwin L.A."/>
            <person name="Han C.S."/>
            <person name="Hauser L.J."/>
            <person name="Ivanova N.N."/>
            <person name="Kyrpides N.C."/>
            <person name="Land M.L."/>
            <person name="Lapidus A."/>
            <person name="Lucas S."/>
            <person name="Ovchinnikova G."/>
            <person name="Pitluck S."/>
            <person name="Tapia R."/>
            <person name="Woyke T."/>
            <person name="Boyum J."/>
            <person name="Mead D."/>
            <person name="Weimer P.J."/>
        </authorList>
    </citation>
    <scope>NUCLEOTIDE SEQUENCE [LARGE SCALE GENOMIC DNA]</scope>
    <source>
        <strain evidence="3">ATCC 27210 / DSM 20455 / JCM 14654 / NCDO 2250 / 7</strain>
    </source>
</reference>
<dbReference type="EMBL" id="CP002403">
    <property type="protein sequence ID" value="ADU21610.1"/>
    <property type="molecule type" value="Genomic_DNA"/>
</dbReference>
<proteinExistence type="predicted"/>
<dbReference type="OrthoDB" id="1819208at2"/>
<dbReference type="InterPro" id="IPR012902">
    <property type="entry name" value="N_methyl_site"/>
</dbReference>
<dbReference type="SUPFAM" id="SSF54523">
    <property type="entry name" value="Pili subunits"/>
    <property type="match status" value="1"/>
</dbReference>
<sequence>MRTNGYFNKNGPNRKGFTLVELVTVLAIIAVLAAIIVPNLLKLIEKANNTRDANEAKDIGKLIMAEAAICDDLNLYNPWSTNLDADGTSSWGYVYVGKDDVRTSSKQMMQILIDNGYVKPNATIRRRGGDVPGEGEQQVYKKDTRLMCHSNHNWLAYEIHFRIMPDGNLDISYCATKAGTNQLAEADADEKATALFCKFAAGHTDDFAIEHANQNKH</sequence>
<keyword evidence="1" id="KW-0472">Membrane</keyword>
<organism evidence="2 3">
    <name type="scientific">Ruminococcus albus (strain ATCC 27210 / DSM 20455 / JCM 14654 / NCDO 2250 / 7)</name>
    <dbReference type="NCBI Taxonomy" id="697329"/>
    <lineage>
        <taxon>Bacteria</taxon>
        <taxon>Bacillati</taxon>
        <taxon>Bacillota</taxon>
        <taxon>Clostridia</taxon>
        <taxon>Eubacteriales</taxon>
        <taxon>Oscillospiraceae</taxon>
        <taxon>Ruminococcus</taxon>
    </lineage>
</organism>
<accession>E6UCK5</accession>
<evidence type="ECO:0000313" key="2">
    <source>
        <dbReference type="EMBL" id="ADU21610.1"/>
    </source>
</evidence>
<gene>
    <name evidence="2" type="ordered locus">Rumal_1084</name>
</gene>
<dbReference type="Proteomes" id="UP000006919">
    <property type="component" value="Chromosome"/>
</dbReference>
<dbReference type="AlphaFoldDB" id="E6UCK5"/>
<dbReference type="HOGENOM" id="CLU_1271514_0_0_9"/>
<keyword evidence="1" id="KW-0812">Transmembrane</keyword>
<dbReference type="Gene3D" id="3.30.700.10">
    <property type="entry name" value="Glycoprotein, Type 4 Pilin"/>
    <property type="match status" value="1"/>
</dbReference>
<dbReference type="KEGG" id="ral:Rumal_1084"/>
<protein>
    <recommendedName>
        <fullName evidence="4">Prepilin-type N-terminal cleavage/methylation domain-containing protein</fullName>
    </recommendedName>
</protein>
<evidence type="ECO:0008006" key="4">
    <source>
        <dbReference type="Google" id="ProtNLM"/>
    </source>
</evidence>
<evidence type="ECO:0000256" key="1">
    <source>
        <dbReference type="SAM" id="Phobius"/>
    </source>
</evidence>
<dbReference type="Pfam" id="PF07963">
    <property type="entry name" value="N_methyl"/>
    <property type="match status" value="1"/>
</dbReference>
<dbReference type="eggNOG" id="ENOG5030653">
    <property type="taxonomic scope" value="Bacteria"/>
</dbReference>
<dbReference type="InterPro" id="IPR045584">
    <property type="entry name" value="Pilin-like"/>
</dbReference>